<organism evidence="1">
    <name type="scientific">bioreactor metagenome</name>
    <dbReference type="NCBI Taxonomy" id="1076179"/>
    <lineage>
        <taxon>unclassified sequences</taxon>
        <taxon>metagenomes</taxon>
        <taxon>ecological metagenomes</taxon>
    </lineage>
</organism>
<accession>A0A645DKZ5</accession>
<dbReference type="EMBL" id="VSSQ01036899">
    <property type="protein sequence ID" value="MPM89483.1"/>
    <property type="molecule type" value="Genomic_DNA"/>
</dbReference>
<protein>
    <submittedName>
        <fullName evidence="1">Uncharacterized protein</fullName>
    </submittedName>
</protein>
<comment type="caution">
    <text evidence="1">The sequence shown here is derived from an EMBL/GenBank/DDBJ whole genome shotgun (WGS) entry which is preliminary data.</text>
</comment>
<name>A0A645DKZ5_9ZZZZ</name>
<evidence type="ECO:0000313" key="1">
    <source>
        <dbReference type="EMBL" id="MPM89483.1"/>
    </source>
</evidence>
<sequence>MGGHKWIGDGLRTDEIIPPLSPTDYRTIFSLLSYKTEFAGLEKPVAVSSHSIFYRCPVCGSVRRVNRWGPDKFLCVKCGLCKELELVGALNLAGTLKRYKDNRITVSCHVKGKTIHFHCRLLDLNHSCVNNEEALADFLQRVQNYMASAPLKADKKRESILRRLNDAEDLKDCFDFEMII</sequence>
<reference evidence="1" key="1">
    <citation type="submission" date="2019-08" db="EMBL/GenBank/DDBJ databases">
        <authorList>
            <person name="Kucharzyk K."/>
            <person name="Murdoch R.W."/>
            <person name="Higgins S."/>
            <person name="Loffler F."/>
        </authorList>
    </citation>
    <scope>NUCLEOTIDE SEQUENCE</scope>
</reference>
<proteinExistence type="predicted"/>
<dbReference type="AlphaFoldDB" id="A0A645DKZ5"/>
<gene>
    <name evidence="1" type="ORF">SDC9_136592</name>
</gene>